<reference evidence="2" key="1">
    <citation type="submission" date="2022-11" db="UniProtKB">
        <authorList>
            <consortium name="WormBaseParasite"/>
        </authorList>
    </citation>
    <scope>IDENTIFICATION</scope>
</reference>
<evidence type="ECO:0000313" key="1">
    <source>
        <dbReference type="Proteomes" id="UP000887565"/>
    </source>
</evidence>
<name>A0A915JFR3_ROMCU</name>
<dbReference type="Proteomes" id="UP000887565">
    <property type="component" value="Unplaced"/>
</dbReference>
<accession>A0A915JFR3</accession>
<sequence length="88" mass="10269">HLYIYSSNIPQRFHTCQQLSKHQTKQKVNNLIGPQFTAAGTLLLARRRGFMTTKHLSCMLKMVAKESTLISVHFLVWWFSVCYYCTLC</sequence>
<dbReference type="AlphaFoldDB" id="A0A915JFR3"/>
<protein>
    <submittedName>
        <fullName evidence="2">Uncharacterized protein</fullName>
    </submittedName>
</protein>
<keyword evidence="1" id="KW-1185">Reference proteome</keyword>
<organism evidence="1 2">
    <name type="scientific">Romanomermis culicivorax</name>
    <name type="common">Nematode worm</name>
    <dbReference type="NCBI Taxonomy" id="13658"/>
    <lineage>
        <taxon>Eukaryota</taxon>
        <taxon>Metazoa</taxon>
        <taxon>Ecdysozoa</taxon>
        <taxon>Nematoda</taxon>
        <taxon>Enoplea</taxon>
        <taxon>Dorylaimia</taxon>
        <taxon>Mermithida</taxon>
        <taxon>Mermithoidea</taxon>
        <taxon>Mermithidae</taxon>
        <taxon>Romanomermis</taxon>
    </lineage>
</organism>
<evidence type="ECO:0000313" key="2">
    <source>
        <dbReference type="WBParaSite" id="nRc.2.0.1.t24376-RA"/>
    </source>
</evidence>
<proteinExistence type="predicted"/>
<dbReference type="WBParaSite" id="nRc.2.0.1.t24376-RA">
    <property type="protein sequence ID" value="nRc.2.0.1.t24376-RA"/>
    <property type="gene ID" value="nRc.2.0.1.g24376"/>
</dbReference>